<dbReference type="Gene3D" id="3.90.25.10">
    <property type="entry name" value="UDP-galactose 4-epimerase, domain 1"/>
    <property type="match status" value="1"/>
</dbReference>
<organism evidence="4 5">
    <name type="scientific">Rhodosorus marinus</name>
    <dbReference type="NCBI Taxonomy" id="101924"/>
    <lineage>
        <taxon>Eukaryota</taxon>
        <taxon>Rhodophyta</taxon>
        <taxon>Stylonematophyceae</taxon>
        <taxon>Stylonematales</taxon>
        <taxon>Stylonemataceae</taxon>
        <taxon>Rhodosorus</taxon>
    </lineage>
</organism>
<name>A0AAV8UK30_9RHOD</name>
<dbReference type="AlphaFoldDB" id="A0AAV8UK30"/>
<reference evidence="4 5" key="1">
    <citation type="journal article" date="2023" name="Nat. Commun.">
        <title>Origin of minicircular mitochondrial genomes in red algae.</title>
        <authorList>
            <person name="Lee Y."/>
            <person name="Cho C.H."/>
            <person name="Lee Y.M."/>
            <person name="Park S.I."/>
            <person name="Yang J.H."/>
            <person name="West J.A."/>
            <person name="Bhattacharya D."/>
            <person name="Yoon H.S."/>
        </authorList>
    </citation>
    <scope>NUCLEOTIDE SEQUENCE [LARGE SCALE GENOMIC DNA]</scope>
    <source>
        <strain evidence="4 5">CCMP1338</strain>
        <tissue evidence="4">Whole cell</tissue>
    </source>
</reference>
<evidence type="ECO:0000256" key="2">
    <source>
        <dbReference type="ARBA" id="ARBA00023277"/>
    </source>
</evidence>
<sequence length="346" mass="37876">MGFVVFVTGAAGFIGQAFVVELLRRGVLETGEGSPRSIESLVLADLAEDIPVVKGYEKEERLVRRGGVDIRDKGAFDALLDEYVGDEDMLSVFHLGGIASGDGERDDRGADLALDINFLGTRAVMTALREWNRRTGMQSRFVFTSTNAVFGPTETITDHSKVMPRTSYGTAKAMCELLINDWSRRGFLDGRCTRMPAVIPRTTQNASAASAWSEVIAKPYDGITADLSVPMETFLPVISIFRMMDNLIRLHNIPDKALGEDRVVVMPALPITLAEAAAEVEAVFKKHGRPIPTPVASYEEDPQVAGIVKDWPPQHAVVRAFELGWGVDRSVGEIITLFIENRSALP</sequence>
<feature type="domain" description="NAD-dependent epimerase/dehydratase" evidence="3">
    <location>
        <begin position="5"/>
        <end position="218"/>
    </location>
</feature>
<evidence type="ECO:0000313" key="5">
    <source>
        <dbReference type="Proteomes" id="UP001157974"/>
    </source>
</evidence>
<keyword evidence="2" id="KW-0119">Carbohydrate metabolism</keyword>
<keyword evidence="5" id="KW-1185">Reference proteome</keyword>
<dbReference type="Pfam" id="PF01370">
    <property type="entry name" value="Epimerase"/>
    <property type="match status" value="1"/>
</dbReference>
<evidence type="ECO:0000256" key="1">
    <source>
        <dbReference type="ARBA" id="ARBA00022857"/>
    </source>
</evidence>
<dbReference type="SUPFAM" id="SSF51735">
    <property type="entry name" value="NAD(P)-binding Rossmann-fold domains"/>
    <property type="match status" value="1"/>
</dbReference>
<proteinExistence type="predicted"/>
<dbReference type="InterPro" id="IPR036291">
    <property type="entry name" value="NAD(P)-bd_dom_sf"/>
</dbReference>
<gene>
    <name evidence="4" type="ORF">NDN08_006195</name>
</gene>
<keyword evidence="1" id="KW-0521">NADP</keyword>
<evidence type="ECO:0000259" key="3">
    <source>
        <dbReference type="Pfam" id="PF01370"/>
    </source>
</evidence>
<dbReference type="InterPro" id="IPR001509">
    <property type="entry name" value="Epimerase_deHydtase"/>
</dbReference>
<accession>A0AAV8UK30</accession>
<evidence type="ECO:0000313" key="4">
    <source>
        <dbReference type="EMBL" id="KAJ8902875.1"/>
    </source>
</evidence>
<dbReference type="Gene3D" id="3.40.50.720">
    <property type="entry name" value="NAD(P)-binding Rossmann-like Domain"/>
    <property type="match status" value="1"/>
</dbReference>
<protein>
    <recommendedName>
        <fullName evidence="3">NAD-dependent epimerase/dehydratase domain-containing protein</fullName>
    </recommendedName>
</protein>
<dbReference type="PANTHER" id="PTHR43103">
    <property type="entry name" value="NUCLEOSIDE-DIPHOSPHATE-SUGAR EPIMERASE"/>
    <property type="match status" value="1"/>
</dbReference>
<dbReference type="EMBL" id="JAMWBK010000008">
    <property type="protein sequence ID" value="KAJ8902875.1"/>
    <property type="molecule type" value="Genomic_DNA"/>
</dbReference>
<dbReference type="PANTHER" id="PTHR43103:SF3">
    <property type="entry name" value="ADP-L-GLYCERO-D-MANNO-HEPTOSE-6-EPIMERASE"/>
    <property type="match status" value="1"/>
</dbReference>
<dbReference type="Proteomes" id="UP001157974">
    <property type="component" value="Unassembled WGS sequence"/>
</dbReference>
<comment type="caution">
    <text evidence="4">The sequence shown here is derived from an EMBL/GenBank/DDBJ whole genome shotgun (WGS) entry which is preliminary data.</text>
</comment>